<keyword evidence="2" id="KW-1185">Reference proteome</keyword>
<gene>
    <name evidence="1" type="ORF">EVAR_52752_1</name>
</gene>
<name>A0A4C1XFM7_EUMVA</name>
<dbReference type="Proteomes" id="UP000299102">
    <property type="component" value="Unassembled WGS sequence"/>
</dbReference>
<organism evidence="1 2">
    <name type="scientific">Eumeta variegata</name>
    <name type="common">Bagworm moth</name>
    <name type="synonym">Eumeta japonica</name>
    <dbReference type="NCBI Taxonomy" id="151549"/>
    <lineage>
        <taxon>Eukaryota</taxon>
        <taxon>Metazoa</taxon>
        <taxon>Ecdysozoa</taxon>
        <taxon>Arthropoda</taxon>
        <taxon>Hexapoda</taxon>
        <taxon>Insecta</taxon>
        <taxon>Pterygota</taxon>
        <taxon>Neoptera</taxon>
        <taxon>Endopterygota</taxon>
        <taxon>Lepidoptera</taxon>
        <taxon>Glossata</taxon>
        <taxon>Ditrysia</taxon>
        <taxon>Tineoidea</taxon>
        <taxon>Psychidae</taxon>
        <taxon>Oiketicinae</taxon>
        <taxon>Eumeta</taxon>
    </lineage>
</organism>
<evidence type="ECO:0000313" key="2">
    <source>
        <dbReference type="Proteomes" id="UP000299102"/>
    </source>
</evidence>
<accession>A0A4C1XFM7</accession>
<dbReference type="AlphaFoldDB" id="A0A4C1XFM7"/>
<sequence length="102" mass="11921">MIQLEKLIISLKSPIATFVPHFNLFMPNGSIDSDGRKPLRELSDIGAQRYLRYHESILSYYYIRHGFGHRCRKDSAAVADRPRRSVCGRRVRRRTRCDVDGR</sequence>
<evidence type="ECO:0000313" key="1">
    <source>
        <dbReference type="EMBL" id="GBP61264.1"/>
    </source>
</evidence>
<proteinExistence type="predicted"/>
<reference evidence="1 2" key="1">
    <citation type="journal article" date="2019" name="Commun. Biol.">
        <title>The bagworm genome reveals a unique fibroin gene that provides high tensile strength.</title>
        <authorList>
            <person name="Kono N."/>
            <person name="Nakamura H."/>
            <person name="Ohtoshi R."/>
            <person name="Tomita M."/>
            <person name="Numata K."/>
            <person name="Arakawa K."/>
        </authorList>
    </citation>
    <scope>NUCLEOTIDE SEQUENCE [LARGE SCALE GENOMIC DNA]</scope>
</reference>
<dbReference type="EMBL" id="BGZK01000809">
    <property type="protein sequence ID" value="GBP61264.1"/>
    <property type="molecule type" value="Genomic_DNA"/>
</dbReference>
<protein>
    <submittedName>
        <fullName evidence="1">Uncharacterized protein</fullName>
    </submittedName>
</protein>
<comment type="caution">
    <text evidence="1">The sequence shown here is derived from an EMBL/GenBank/DDBJ whole genome shotgun (WGS) entry which is preliminary data.</text>
</comment>